<dbReference type="PANTHER" id="PTHR37984">
    <property type="entry name" value="PROTEIN CBG26694"/>
    <property type="match status" value="1"/>
</dbReference>
<reference evidence="1 2" key="1">
    <citation type="journal article" date="2021" name="Elife">
        <title>Chloroplast acquisition without the gene transfer in kleptoplastic sea slugs, Plakobranchus ocellatus.</title>
        <authorList>
            <person name="Maeda T."/>
            <person name="Takahashi S."/>
            <person name="Yoshida T."/>
            <person name="Shimamura S."/>
            <person name="Takaki Y."/>
            <person name="Nagai Y."/>
            <person name="Toyoda A."/>
            <person name="Suzuki Y."/>
            <person name="Arimoto A."/>
            <person name="Ishii H."/>
            <person name="Satoh N."/>
            <person name="Nishiyama T."/>
            <person name="Hasebe M."/>
            <person name="Maruyama T."/>
            <person name="Minagawa J."/>
            <person name="Obokata J."/>
            <person name="Shigenobu S."/>
        </authorList>
    </citation>
    <scope>NUCLEOTIDE SEQUENCE [LARGE SCALE GENOMIC DNA]</scope>
</reference>
<organism evidence="1 2">
    <name type="scientific">Elysia marginata</name>
    <dbReference type="NCBI Taxonomy" id="1093978"/>
    <lineage>
        <taxon>Eukaryota</taxon>
        <taxon>Metazoa</taxon>
        <taxon>Spiralia</taxon>
        <taxon>Lophotrochozoa</taxon>
        <taxon>Mollusca</taxon>
        <taxon>Gastropoda</taxon>
        <taxon>Heterobranchia</taxon>
        <taxon>Euthyneura</taxon>
        <taxon>Panpulmonata</taxon>
        <taxon>Sacoglossa</taxon>
        <taxon>Placobranchoidea</taxon>
        <taxon>Plakobranchidae</taxon>
        <taxon>Elysia</taxon>
    </lineage>
</organism>
<dbReference type="Gene3D" id="3.10.10.10">
    <property type="entry name" value="HIV Type 1 Reverse Transcriptase, subunit A, domain 1"/>
    <property type="match status" value="1"/>
</dbReference>
<gene>
    <name evidence="1" type="ORF">ElyMa_003768900</name>
</gene>
<dbReference type="InterPro" id="IPR050951">
    <property type="entry name" value="Retrovirus_Pol_polyprotein"/>
</dbReference>
<proteinExistence type="predicted"/>
<dbReference type="EMBL" id="BMAT01007723">
    <property type="protein sequence ID" value="GFR69846.1"/>
    <property type="molecule type" value="Genomic_DNA"/>
</dbReference>
<dbReference type="AlphaFoldDB" id="A0AAV4FBR0"/>
<accession>A0AAV4FBR0</accession>
<keyword evidence="2" id="KW-1185">Reference proteome</keyword>
<comment type="caution">
    <text evidence="1">The sequence shown here is derived from an EMBL/GenBank/DDBJ whole genome shotgun (WGS) entry which is preliminary data.</text>
</comment>
<protein>
    <submittedName>
        <fullName evidence="1">Retrovirus-related Pol polyprotein from transposon 297-like Protein</fullName>
    </submittedName>
</protein>
<evidence type="ECO:0000313" key="1">
    <source>
        <dbReference type="EMBL" id="GFR69846.1"/>
    </source>
</evidence>
<dbReference type="SUPFAM" id="SSF56672">
    <property type="entry name" value="DNA/RNA polymerases"/>
    <property type="match status" value="1"/>
</dbReference>
<dbReference type="PANTHER" id="PTHR37984:SF7">
    <property type="entry name" value="INTEGRASE CATALYTIC DOMAIN-CONTAINING PROTEIN"/>
    <property type="match status" value="1"/>
</dbReference>
<dbReference type="Proteomes" id="UP000762676">
    <property type="component" value="Unassembled WGS sequence"/>
</dbReference>
<evidence type="ECO:0000313" key="2">
    <source>
        <dbReference type="Proteomes" id="UP000762676"/>
    </source>
</evidence>
<name>A0AAV4FBR0_9GAST</name>
<dbReference type="InterPro" id="IPR043502">
    <property type="entry name" value="DNA/RNA_pol_sf"/>
</dbReference>
<sequence length="145" mass="16712">MKGWLTLSRAYKIDEFGDKFGDIGYVHEEYHVKIDGSIKPVTAPPRRVPLALREKLKTQLDETKRQDVIAKVAELTKVLKFMILVQNHNEDLRVCIDPQLCEDFYLRTLEACYFTKLMHPVGSGHWTQKVQSHARFQHLSGGTDS</sequence>